<organism evidence="1 2">
    <name type="scientific">Oscillatoria acuminata PCC 6304</name>
    <dbReference type="NCBI Taxonomy" id="56110"/>
    <lineage>
        <taxon>Bacteria</taxon>
        <taxon>Bacillati</taxon>
        <taxon>Cyanobacteriota</taxon>
        <taxon>Cyanophyceae</taxon>
        <taxon>Oscillatoriophycideae</taxon>
        <taxon>Oscillatoriales</taxon>
        <taxon>Oscillatoriaceae</taxon>
        <taxon>Oscillatoria</taxon>
    </lineage>
</organism>
<dbReference type="STRING" id="56110.Oscil6304_4454"/>
<reference evidence="1 2" key="1">
    <citation type="submission" date="2012-06" db="EMBL/GenBank/DDBJ databases">
        <title>Finished chromosome of genome of Oscillatoria acuminata PCC 6304.</title>
        <authorList>
            <consortium name="US DOE Joint Genome Institute"/>
            <person name="Gugger M."/>
            <person name="Coursin T."/>
            <person name="Rippka R."/>
            <person name="Tandeau De Marsac N."/>
            <person name="Huntemann M."/>
            <person name="Wei C.-L."/>
            <person name="Han J."/>
            <person name="Detter J.C."/>
            <person name="Han C."/>
            <person name="Tapia R."/>
            <person name="Davenport K."/>
            <person name="Daligault H."/>
            <person name="Erkkila T."/>
            <person name="Gu W."/>
            <person name="Munk A.C.C."/>
            <person name="Teshima H."/>
            <person name="Xu Y."/>
            <person name="Chain P."/>
            <person name="Chen A."/>
            <person name="Krypides N."/>
            <person name="Mavromatis K."/>
            <person name="Markowitz V."/>
            <person name="Szeto E."/>
            <person name="Ivanova N."/>
            <person name="Mikhailova N."/>
            <person name="Ovchinnikova G."/>
            <person name="Pagani I."/>
            <person name="Pati A."/>
            <person name="Goodwin L."/>
            <person name="Peters L."/>
            <person name="Pitluck S."/>
            <person name="Woyke T."/>
            <person name="Kerfeld C."/>
        </authorList>
    </citation>
    <scope>NUCLEOTIDE SEQUENCE [LARGE SCALE GENOMIC DNA]</scope>
    <source>
        <strain evidence="1 2">PCC 6304</strain>
    </source>
</reference>
<dbReference type="Proteomes" id="UP000010367">
    <property type="component" value="Chromosome"/>
</dbReference>
<keyword evidence="2" id="KW-1185">Reference proteome</keyword>
<dbReference type="EMBL" id="CP003607">
    <property type="protein sequence ID" value="AFY83972.1"/>
    <property type="molecule type" value="Genomic_DNA"/>
</dbReference>
<dbReference type="OrthoDB" id="570815at2"/>
<dbReference type="InParanoid" id="K9TM89"/>
<dbReference type="RefSeq" id="WP_015150594.1">
    <property type="nucleotide sequence ID" value="NC_019693.1"/>
</dbReference>
<dbReference type="KEGG" id="oac:Oscil6304_4454"/>
<evidence type="ECO:0000313" key="2">
    <source>
        <dbReference type="Proteomes" id="UP000010367"/>
    </source>
</evidence>
<name>K9TM89_9CYAN</name>
<gene>
    <name evidence="1" type="ORF">Oscil6304_4454</name>
</gene>
<protein>
    <submittedName>
        <fullName evidence="1">Uncharacterized protein</fullName>
    </submittedName>
</protein>
<proteinExistence type="predicted"/>
<accession>K9TM89</accession>
<dbReference type="AlphaFoldDB" id="K9TM89"/>
<dbReference type="HOGENOM" id="CLU_469176_0_0_3"/>
<sequence>MANYQQWNQAIASYFTSGIPRGTRVYLSVDDDILDRIGGEFGLELNADTWSENFLLAVRKKVFFEERINLQGLGGCDAKDYPPGVGFLATTVLAAYQMADDEEINDTNYFQRLKQIFRITTESGRPPGLKNGSEEPLWQEWNRWLMQQGFLPSAKPGTARRDKYINYPISQSLLRCADQDRLRRLFNEKQWKKDWDGMTLLANIRREASRFSQHLKQLLEDRQRYEAITEAIHEVYQQWLEYPEISVTIRNREARTSRRYLLAGLYRTEDPFFGEIDYCIYPKQQRGRQLASISVHQGDKCQPLREERPGWYFPLESPLNANELDRGARYEITDNPNLDRLILPQRDFWILIPDPDNPDAGVYASWGTPALGTAFILLCKQELLSDLQRLRDERLIEWSEEPISPFDNSDWVELDQCMVISQAWDAVFIKNSELKDALQPIVRLSMSLSGGLRVSQQNAWLEEYPPEITVFGFAPSTDLKVTRIPDHHEIYLATVKTNHKISIKFPGPGDYLIEAMAGRASTERFLRILPWSELEIASPQRREQLAIASEYRICGSIIEKISET</sequence>
<evidence type="ECO:0000313" key="1">
    <source>
        <dbReference type="EMBL" id="AFY83972.1"/>
    </source>
</evidence>